<protein>
    <recommendedName>
        <fullName evidence="5">Exodeoxyribonuclease 7 large subunit</fullName>
        <ecNumber evidence="5">3.1.11.6</ecNumber>
    </recommendedName>
    <alternativeName>
        <fullName evidence="5">Exodeoxyribonuclease VII large subunit</fullName>
        <shortName evidence="5">Exonuclease VII large subunit</shortName>
    </alternativeName>
</protein>
<evidence type="ECO:0000256" key="7">
    <source>
        <dbReference type="SAM" id="MobiDB-lite"/>
    </source>
</evidence>
<dbReference type="GO" id="GO:0006308">
    <property type="term" value="P:DNA catabolic process"/>
    <property type="evidence" value="ECO:0007669"/>
    <property type="project" value="UniProtKB-UniRule"/>
</dbReference>
<evidence type="ECO:0000256" key="4">
    <source>
        <dbReference type="ARBA" id="ARBA00022839"/>
    </source>
</evidence>
<comment type="function">
    <text evidence="5">Bidirectionally degrades single-stranded DNA into large acid-insoluble oligonucleotides, which are then degraded further into small acid-soluble oligonucleotides.</text>
</comment>
<evidence type="ECO:0000256" key="2">
    <source>
        <dbReference type="ARBA" id="ARBA00022722"/>
    </source>
</evidence>
<dbReference type="InterPro" id="IPR020579">
    <property type="entry name" value="Exonuc_VII_lsu_C"/>
</dbReference>
<feature type="domain" description="OB-fold nucleic acid binding" evidence="9">
    <location>
        <begin position="15"/>
        <end position="108"/>
    </location>
</feature>
<keyword evidence="2 5" id="KW-0540">Nuclease</keyword>
<proteinExistence type="inferred from homology"/>
<dbReference type="InterPro" id="IPR025824">
    <property type="entry name" value="OB-fold_nuc-bd_dom"/>
</dbReference>
<sequence length="533" mass="60912">MNSSPQKNSFTPPEYSVSELSYHLKNTVESKFPYVFVRGEISGYRGIHASGHAYFSLKDNKSRIDAVIWKGTLRKIEHPPEEGIEFLALGKITTFPGSSKYQIIIESLIPSGSGALMTILEERKKKLREEELFSDKYKNPIPFMPKNIAVITSPTGAVIRDILQRISCRFPVRVIVFPAKVQGDECSREIVNAIIQLNGLKEESVCPRPDVIILARGGGSIEDLWHFNDETIVRAIANSSIPIISAIGHETDWTLSDYAADLRAPTPTGAAEMAVPVKHLLTSSLKSLEYRLNHSIVRLAKNKVNCLNSLIKILPNADQILSCPRYQLDRLSRELEHNLEIIIFRKCRYFNNTIIRIKSDVPMHNIQKYRQNIIKKQEYIEHQIEQYLRCIHLKTQQKGRMLHMLCEQTKSRITRLHAHIKDSINRIELMLSHKIQNCHTSISTPNRILKSLAHRNILKRGYSTIRDLNNNLLTKTNKLSAGTNILIDFFEGQASAIITNKNHSVLPIEKKYTRKRKDNSQKKKKHEDQGSLF</sequence>
<reference evidence="10 11" key="1">
    <citation type="journal article" date="2017" name="PLoS ONE">
        <title>Genomic sequence of 'Candidatus Liberibacter solanacearum' haplotype C and its comparison with haplotype A and B genomes.</title>
        <authorList>
            <person name="Wang J."/>
            <person name="Haapalainen M."/>
            <person name="Schott T."/>
            <person name="Thompson S.M."/>
            <person name="Smith G.R."/>
            <person name="Nissinen A.I."/>
            <person name="Pirhonen M."/>
        </authorList>
    </citation>
    <scope>NUCLEOTIDE SEQUENCE [LARGE SCALE GENOMIC DNA]</scope>
    <source>
        <strain evidence="10 11">FIN111</strain>
    </source>
</reference>
<evidence type="ECO:0000256" key="1">
    <source>
        <dbReference type="ARBA" id="ARBA00022490"/>
    </source>
</evidence>
<dbReference type="GO" id="GO:0005737">
    <property type="term" value="C:cytoplasm"/>
    <property type="evidence" value="ECO:0007669"/>
    <property type="project" value="UniProtKB-SubCell"/>
</dbReference>
<dbReference type="RefSeq" id="WP_076969387.1">
    <property type="nucleotide sequence ID" value="NZ_LVWB01000009.1"/>
</dbReference>
<dbReference type="OrthoDB" id="9802795at2"/>
<evidence type="ECO:0000256" key="6">
    <source>
        <dbReference type="RuleBase" id="RU004355"/>
    </source>
</evidence>
<dbReference type="NCBIfam" id="TIGR00237">
    <property type="entry name" value="xseA"/>
    <property type="match status" value="1"/>
</dbReference>
<keyword evidence="1 5" id="KW-0963">Cytoplasm</keyword>
<dbReference type="EC" id="3.1.11.6" evidence="5"/>
<dbReference type="EMBL" id="LVWB01000009">
    <property type="protein sequence ID" value="ONI59881.1"/>
    <property type="molecule type" value="Genomic_DNA"/>
</dbReference>
<dbReference type="CDD" id="cd04489">
    <property type="entry name" value="ExoVII_LU_OBF"/>
    <property type="match status" value="1"/>
</dbReference>
<comment type="similarity">
    <text evidence="5 6">Belongs to the XseA family.</text>
</comment>
<dbReference type="AlphaFoldDB" id="A0A1V2N881"/>
<evidence type="ECO:0000313" key="11">
    <source>
        <dbReference type="Proteomes" id="UP000189542"/>
    </source>
</evidence>
<feature type="compositionally biased region" description="Basic and acidic residues" evidence="7">
    <location>
        <begin position="518"/>
        <end position="533"/>
    </location>
</feature>
<evidence type="ECO:0000259" key="8">
    <source>
        <dbReference type="Pfam" id="PF02601"/>
    </source>
</evidence>
<dbReference type="Pfam" id="PF02601">
    <property type="entry name" value="Exonuc_VII_L"/>
    <property type="match status" value="1"/>
</dbReference>
<feature type="region of interest" description="Disordered" evidence="7">
    <location>
        <begin position="512"/>
        <end position="533"/>
    </location>
</feature>
<evidence type="ECO:0000256" key="3">
    <source>
        <dbReference type="ARBA" id="ARBA00022801"/>
    </source>
</evidence>
<evidence type="ECO:0000259" key="9">
    <source>
        <dbReference type="Pfam" id="PF13742"/>
    </source>
</evidence>
<name>A0A1V2N881_9HYPH</name>
<dbReference type="Proteomes" id="UP000189542">
    <property type="component" value="Unassembled WGS sequence"/>
</dbReference>
<dbReference type="GO" id="GO:0003676">
    <property type="term" value="F:nucleic acid binding"/>
    <property type="evidence" value="ECO:0007669"/>
    <property type="project" value="InterPro"/>
</dbReference>
<feature type="domain" description="Exonuclease VII large subunit C-terminal" evidence="8">
    <location>
        <begin position="132"/>
        <end position="496"/>
    </location>
</feature>
<comment type="caution">
    <text evidence="10">The sequence shown here is derived from an EMBL/GenBank/DDBJ whole genome shotgun (WGS) entry which is preliminary data.</text>
</comment>
<keyword evidence="4 5" id="KW-0269">Exonuclease</keyword>
<comment type="subunit">
    <text evidence="5">Heterooligomer composed of large and small subunits.</text>
</comment>
<accession>A0A1V2N881</accession>
<dbReference type="InterPro" id="IPR003753">
    <property type="entry name" value="Exonuc_VII_L"/>
</dbReference>
<dbReference type="PANTHER" id="PTHR30008:SF0">
    <property type="entry name" value="EXODEOXYRIBONUCLEASE 7 LARGE SUBUNIT"/>
    <property type="match status" value="1"/>
</dbReference>
<evidence type="ECO:0000313" key="10">
    <source>
        <dbReference type="EMBL" id="ONI59881.1"/>
    </source>
</evidence>
<dbReference type="PANTHER" id="PTHR30008">
    <property type="entry name" value="EXODEOXYRIBONUCLEASE 7 LARGE SUBUNIT"/>
    <property type="match status" value="1"/>
</dbReference>
<evidence type="ECO:0000256" key="5">
    <source>
        <dbReference type="HAMAP-Rule" id="MF_00378"/>
    </source>
</evidence>
<keyword evidence="3 5" id="KW-0378">Hydrolase</keyword>
<dbReference type="HAMAP" id="MF_00378">
    <property type="entry name" value="Exonuc_7_L"/>
    <property type="match status" value="1"/>
</dbReference>
<dbReference type="GO" id="GO:0008855">
    <property type="term" value="F:exodeoxyribonuclease VII activity"/>
    <property type="evidence" value="ECO:0007669"/>
    <property type="project" value="UniProtKB-UniRule"/>
</dbReference>
<comment type="subcellular location">
    <subcellularLocation>
        <location evidence="5 6">Cytoplasm</location>
    </subcellularLocation>
</comment>
<comment type="catalytic activity">
    <reaction evidence="5 6">
        <text>Exonucleolytic cleavage in either 5'- to 3'- or 3'- to 5'-direction to yield nucleoside 5'-phosphates.</text>
        <dbReference type="EC" id="3.1.11.6"/>
    </reaction>
</comment>
<gene>
    <name evidence="5" type="primary">xseA</name>
    <name evidence="10" type="ORF">AYO25_02645</name>
</gene>
<organism evidence="10 11">
    <name type="scientific">Candidatus Liberibacter solanacearum</name>
    <dbReference type="NCBI Taxonomy" id="556287"/>
    <lineage>
        <taxon>Bacteria</taxon>
        <taxon>Pseudomonadati</taxon>
        <taxon>Pseudomonadota</taxon>
        <taxon>Alphaproteobacteria</taxon>
        <taxon>Hyphomicrobiales</taxon>
        <taxon>Rhizobiaceae</taxon>
        <taxon>Liberibacter</taxon>
    </lineage>
</organism>
<dbReference type="GO" id="GO:0009318">
    <property type="term" value="C:exodeoxyribonuclease VII complex"/>
    <property type="evidence" value="ECO:0007669"/>
    <property type="project" value="UniProtKB-UniRule"/>
</dbReference>
<dbReference type="Pfam" id="PF13742">
    <property type="entry name" value="tRNA_anti_2"/>
    <property type="match status" value="1"/>
</dbReference>